<dbReference type="EMBL" id="FTNF01000026">
    <property type="protein sequence ID" value="SIR90336.1"/>
    <property type="molecule type" value="Genomic_DNA"/>
</dbReference>
<dbReference type="AlphaFoldDB" id="A0A1N7EQK1"/>
<proteinExistence type="predicted"/>
<reference evidence="2 3" key="1">
    <citation type="submission" date="2017-01" db="EMBL/GenBank/DDBJ databases">
        <authorList>
            <person name="Mah S.A."/>
            <person name="Swanson W.J."/>
            <person name="Moy G.W."/>
            <person name="Vacquier V.D."/>
        </authorList>
    </citation>
    <scope>NUCLEOTIDE SEQUENCE [LARGE SCALE GENOMIC DNA]</scope>
    <source>
        <strain evidence="2 3">DSM 45758</strain>
    </source>
</reference>
<organism evidence="2 3">
    <name type="scientific">Micromonospora avicenniae</name>
    <dbReference type="NCBI Taxonomy" id="1198245"/>
    <lineage>
        <taxon>Bacteria</taxon>
        <taxon>Bacillati</taxon>
        <taxon>Actinomycetota</taxon>
        <taxon>Actinomycetes</taxon>
        <taxon>Micromonosporales</taxon>
        <taxon>Micromonosporaceae</taxon>
        <taxon>Micromonospora</taxon>
    </lineage>
</organism>
<accession>A0A1N7EQK1</accession>
<sequence>MISRVSALWMLMWPAGLHHDWKLLHRKLTRVLVPRLSTDNPDMVSAGRKLVDAIGDLHDLVDELLRQDNAFDLPVPPEEDDPTASDQTSGPEPDDDGWTIWIADGEPEQRMRNLDDLASAFVTARQVVERGDRLMALLLAADPRRYRMAFLVRPARLDGPRRTAFDEIEESWVPPQPRSEQVAPAVAADTG</sequence>
<protein>
    <submittedName>
        <fullName evidence="2">Uncharacterized protein</fullName>
    </submittedName>
</protein>
<dbReference type="RefSeq" id="WP_076473569.1">
    <property type="nucleotide sequence ID" value="NZ_FTNF01000026.1"/>
</dbReference>
<evidence type="ECO:0000313" key="2">
    <source>
        <dbReference type="EMBL" id="SIR90336.1"/>
    </source>
</evidence>
<gene>
    <name evidence="2" type="ORF">SAMN05444858_12622</name>
</gene>
<feature type="region of interest" description="Disordered" evidence="1">
    <location>
        <begin position="169"/>
        <end position="191"/>
    </location>
</feature>
<evidence type="ECO:0000313" key="3">
    <source>
        <dbReference type="Proteomes" id="UP000186004"/>
    </source>
</evidence>
<evidence type="ECO:0000256" key="1">
    <source>
        <dbReference type="SAM" id="MobiDB-lite"/>
    </source>
</evidence>
<name>A0A1N7EQK1_9ACTN</name>
<keyword evidence="3" id="KW-1185">Reference proteome</keyword>
<feature type="region of interest" description="Disordered" evidence="1">
    <location>
        <begin position="71"/>
        <end position="99"/>
    </location>
</feature>
<dbReference type="Proteomes" id="UP000186004">
    <property type="component" value="Unassembled WGS sequence"/>
</dbReference>